<sequence>MQKGKEALHTGSISGVGCHQDQCQVAQDAMKFGPEGHVNYSSLRLSHALHLQCQDLRTPIFTLFTKLQAKFEDGREAAE</sequence>
<accession>A0A3P7IFY7</accession>
<organism evidence="1 2">
    <name type="scientific">Strongylus vulgaris</name>
    <name type="common">Blood worm</name>
    <dbReference type="NCBI Taxonomy" id="40348"/>
    <lineage>
        <taxon>Eukaryota</taxon>
        <taxon>Metazoa</taxon>
        <taxon>Ecdysozoa</taxon>
        <taxon>Nematoda</taxon>
        <taxon>Chromadorea</taxon>
        <taxon>Rhabditida</taxon>
        <taxon>Rhabditina</taxon>
        <taxon>Rhabditomorpha</taxon>
        <taxon>Strongyloidea</taxon>
        <taxon>Strongylidae</taxon>
        <taxon>Strongylus</taxon>
    </lineage>
</organism>
<name>A0A3P7IFY7_STRVU</name>
<protein>
    <submittedName>
        <fullName evidence="1">Uncharacterized protein</fullName>
    </submittedName>
</protein>
<dbReference type="AlphaFoldDB" id="A0A3P7IFY7"/>
<gene>
    <name evidence="1" type="ORF">SVUK_LOCUS6888</name>
</gene>
<keyword evidence="2" id="KW-1185">Reference proteome</keyword>
<proteinExistence type="predicted"/>
<evidence type="ECO:0000313" key="2">
    <source>
        <dbReference type="Proteomes" id="UP000270094"/>
    </source>
</evidence>
<dbReference type="EMBL" id="UYYB01022574">
    <property type="protein sequence ID" value="VDM71890.1"/>
    <property type="molecule type" value="Genomic_DNA"/>
</dbReference>
<evidence type="ECO:0000313" key="1">
    <source>
        <dbReference type="EMBL" id="VDM71890.1"/>
    </source>
</evidence>
<dbReference type="Proteomes" id="UP000270094">
    <property type="component" value="Unassembled WGS sequence"/>
</dbReference>
<reference evidence="1 2" key="1">
    <citation type="submission" date="2018-11" db="EMBL/GenBank/DDBJ databases">
        <authorList>
            <consortium name="Pathogen Informatics"/>
        </authorList>
    </citation>
    <scope>NUCLEOTIDE SEQUENCE [LARGE SCALE GENOMIC DNA]</scope>
</reference>
<dbReference type="PROSITE" id="PS51257">
    <property type="entry name" value="PROKAR_LIPOPROTEIN"/>
    <property type="match status" value="1"/>
</dbReference>